<dbReference type="InterPro" id="IPR011990">
    <property type="entry name" value="TPR-like_helical_dom_sf"/>
</dbReference>
<dbReference type="Gene3D" id="1.25.40.10">
    <property type="entry name" value="Tetratricopeptide repeat domain"/>
    <property type="match status" value="1"/>
</dbReference>
<dbReference type="GO" id="GO:0034464">
    <property type="term" value="C:BBSome"/>
    <property type="evidence" value="ECO:0007669"/>
    <property type="project" value="InterPro"/>
</dbReference>
<gene>
    <name evidence="1" type="ORF">GEV33_003311</name>
</gene>
<dbReference type="SMART" id="SM00028">
    <property type="entry name" value="TPR"/>
    <property type="match status" value="4"/>
</dbReference>
<reference evidence="1" key="1">
    <citation type="journal article" date="2020" name="J Insects Food Feed">
        <title>The yellow mealworm (Tenebrio molitor) genome: a resource for the emerging insects as food and feed industry.</title>
        <authorList>
            <person name="Eriksson T."/>
            <person name="Andere A."/>
            <person name="Kelstrup H."/>
            <person name="Emery V."/>
            <person name="Picard C."/>
        </authorList>
    </citation>
    <scope>NUCLEOTIDE SEQUENCE</scope>
    <source>
        <strain evidence="1">Stoneville</strain>
        <tissue evidence="1">Whole head</tissue>
    </source>
</reference>
<keyword evidence="2" id="KW-1185">Reference proteome</keyword>
<dbReference type="InterPro" id="IPR028796">
    <property type="entry name" value="BBS8"/>
</dbReference>
<name>A0A8J6HRK3_TENMO</name>
<dbReference type="GO" id="GO:1905515">
    <property type="term" value="P:non-motile cilium assembly"/>
    <property type="evidence" value="ECO:0007669"/>
    <property type="project" value="InterPro"/>
</dbReference>
<organism evidence="1 2">
    <name type="scientific">Tenebrio molitor</name>
    <name type="common">Yellow mealworm beetle</name>
    <dbReference type="NCBI Taxonomy" id="7067"/>
    <lineage>
        <taxon>Eukaryota</taxon>
        <taxon>Metazoa</taxon>
        <taxon>Ecdysozoa</taxon>
        <taxon>Arthropoda</taxon>
        <taxon>Hexapoda</taxon>
        <taxon>Insecta</taxon>
        <taxon>Pterygota</taxon>
        <taxon>Neoptera</taxon>
        <taxon>Endopterygota</taxon>
        <taxon>Coleoptera</taxon>
        <taxon>Polyphaga</taxon>
        <taxon>Cucujiformia</taxon>
        <taxon>Tenebrionidae</taxon>
        <taxon>Tenebrio</taxon>
    </lineage>
</organism>
<dbReference type="Proteomes" id="UP000719412">
    <property type="component" value="Unassembled WGS sequence"/>
</dbReference>
<dbReference type="SUPFAM" id="SSF48452">
    <property type="entry name" value="TPR-like"/>
    <property type="match status" value="1"/>
</dbReference>
<accession>A0A8J6HRK3</accession>
<dbReference type="AlphaFoldDB" id="A0A8J6HRK3"/>
<dbReference type="InterPro" id="IPR019734">
    <property type="entry name" value="TPR_rpt"/>
</dbReference>
<protein>
    <recommendedName>
        <fullName evidence="3">Tetratricopeptide repeat protein</fullName>
    </recommendedName>
</protein>
<dbReference type="Pfam" id="PF13181">
    <property type="entry name" value="TPR_8"/>
    <property type="match status" value="1"/>
</dbReference>
<sequence length="237" mass="26185">MNTEAIACIGMYHFYNNQPELALRYYRRVLAMGAHSAELYNNLGLCCLYSQQLDLTLACFQRALDLAIDAPIKAEVWYNLSHLALAAGDLELAVQCLNLCLSSDSTHASAFNNLAVLHHKMGKINLAKAYFTSAKGLDEIEACGSPLAGWVLIGPYQSEECSTQHHIIHMEFLSGNDVAVLVEKFLVDTCRGTAPTRDSPSDEAIENFTMRNAALLEEFAALDFQREYHGIYGSGIQ</sequence>
<evidence type="ECO:0008006" key="3">
    <source>
        <dbReference type="Google" id="ProtNLM"/>
    </source>
</evidence>
<dbReference type="GO" id="GO:0097730">
    <property type="term" value="C:non-motile cilium"/>
    <property type="evidence" value="ECO:0007669"/>
    <property type="project" value="TreeGrafter"/>
</dbReference>
<comment type="caution">
    <text evidence="1">The sequence shown here is derived from an EMBL/GenBank/DDBJ whole genome shotgun (WGS) entry which is preliminary data.</text>
</comment>
<proteinExistence type="predicted"/>
<evidence type="ECO:0000313" key="1">
    <source>
        <dbReference type="EMBL" id="KAH0819480.1"/>
    </source>
</evidence>
<dbReference type="GO" id="GO:0036064">
    <property type="term" value="C:ciliary basal body"/>
    <property type="evidence" value="ECO:0007669"/>
    <property type="project" value="TreeGrafter"/>
</dbReference>
<dbReference type="Pfam" id="PF13424">
    <property type="entry name" value="TPR_12"/>
    <property type="match status" value="1"/>
</dbReference>
<dbReference type="PANTHER" id="PTHR44177">
    <property type="entry name" value="TETRATRICOPEPTIDE REPEAT PROTEIN 8"/>
    <property type="match status" value="1"/>
</dbReference>
<evidence type="ECO:0000313" key="2">
    <source>
        <dbReference type="Proteomes" id="UP000719412"/>
    </source>
</evidence>
<reference evidence="1" key="2">
    <citation type="submission" date="2021-08" db="EMBL/GenBank/DDBJ databases">
        <authorList>
            <person name="Eriksson T."/>
        </authorList>
    </citation>
    <scope>NUCLEOTIDE SEQUENCE</scope>
    <source>
        <strain evidence="1">Stoneville</strain>
        <tissue evidence="1">Whole head</tissue>
    </source>
</reference>
<dbReference type="PANTHER" id="PTHR44177:SF1">
    <property type="entry name" value="TETRATRICOPEPTIDE REPEAT PROTEIN 8"/>
    <property type="match status" value="1"/>
</dbReference>
<dbReference type="EMBL" id="JABDTM020014423">
    <property type="protein sequence ID" value="KAH0819480.1"/>
    <property type="molecule type" value="Genomic_DNA"/>
</dbReference>